<dbReference type="GO" id="GO:0007219">
    <property type="term" value="P:Notch signaling pathway"/>
    <property type="evidence" value="ECO:0007669"/>
    <property type="project" value="UniProtKB-KW"/>
</dbReference>
<accession>A0A835YYT6</accession>
<feature type="domain" description="Nicastrin small lobe" evidence="10">
    <location>
        <begin position="3"/>
        <end position="150"/>
    </location>
</feature>
<dbReference type="GO" id="GO:0005886">
    <property type="term" value="C:plasma membrane"/>
    <property type="evidence" value="ECO:0007669"/>
    <property type="project" value="TreeGrafter"/>
</dbReference>
<keyword evidence="9" id="KW-0325">Glycoprotein</keyword>
<gene>
    <name evidence="11" type="ORF">JKP88DRAFT_317656</name>
</gene>
<comment type="caution">
    <text evidence="11">The sequence shown here is derived from an EMBL/GenBank/DDBJ whole genome shotgun (WGS) entry which is preliminary data.</text>
</comment>
<evidence type="ECO:0000256" key="6">
    <source>
        <dbReference type="ARBA" id="ARBA00022976"/>
    </source>
</evidence>
<proteinExistence type="inferred from homology"/>
<keyword evidence="5" id="KW-0732">Signal</keyword>
<evidence type="ECO:0000256" key="2">
    <source>
        <dbReference type="ARBA" id="ARBA00007717"/>
    </source>
</evidence>
<dbReference type="SUPFAM" id="SSF53187">
    <property type="entry name" value="Zn-dependent exopeptidases"/>
    <property type="match status" value="1"/>
</dbReference>
<dbReference type="Pfam" id="PF18266">
    <property type="entry name" value="Ncstrn_small"/>
    <property type="match status" value="1"/>
</dbReference>
<keyword evidence="7" id="KW-1133">Transmembrane helix</keyword>
<evidence type="ECO:0000256" key="5">
    <source>
        <dbReference type="ARBA" id="ARBA00022729"/>
    </source>
</evidence>
<evidence type="ECO:0000256" key="8">
    <source>
        <dbReference type="ARBA" id="ARBA00023136"/>
    </source>
</evidence>
<keyword evidence="12" id="KW-1185">Reference proteome</keyword>
<keyword evidence="4" id="KW-0812">Transmembrane</keyword>
<evidence type="ECO:0000256" key="1">
    <source>
        <dbReference type="ARBA" id="ARBA00004479"/>
    </source>
</evidence>
<organism evidence="11 12">
    <name type="scientific">Tribonema minus</name>
    <dbReference type="NCBI Taxonomy" id="303371"/>
    <lineage>
        <taxon>Eukaryota</taxon>
        <taxon>Sar</taxon>
        <taxon>Stramenopiles</taxon>
        <taxon>Ochrophyta</taxon>
        <taxon>PX clade</taxon>
        <taxon>Xanthophyceae</taxon>
        <taxon>Tribonematales</taxon>
        <taxon>Tribonemataceae</taxon>
        <taxon>Tribonema</taxon>
    </lineage>
</organism>
<comment type="subcellular location">
    <subcellularLocation>
        <location evidence="1">Membrane</location>
        <topology evidence="1">Single-pass type I membrane protein</topology>
    </subcellularLocation>
</comment>
<dbReference type="InterPro" id="IPR008710">
    <property type="entry name" value="Nicastrin"/>
</dbReference>
<dbReference type="Pfam" id="PF05450">
    <property type="entry name" value="Nicastrin"/>
    <property type="match status" value="2"/>
</dbReference>
<dbReference type="PANTHER" id="PTHR21092">
    <property type="entry name" value="NICASTRIN"/>
    <property type="match status" value="1"/>
</dbReference>
<dbReference type="Proteomes" id="UP000664859">
    <property type="component" value="Unassembled WGS sequence"/>
</dbReference>
<evidence type="ECO:0000313" key="12">
    <source>
        <dbReference type="Proteomes" id="UP000664859"/>
    </source>
</evidence>
<evidence type="ECO:0000259" key="10">
    <source>
        <dbReference type="Pfam" id="PF18266"/>
    </source>
</evidence>
<sequence length="419" mass="42915">MFHSGGDIGCRLPERGKQAFPLLSVASQLELESFAADAAGFGKEKVAAAVPATMFTAAVVSQLEGTGVLGGLLVVDTPPPDTAKASAAAFSPEDRREGWNAHGSALLRRSLDFPVVLLSGEGGQGALEAGVSNRAHGLGSFPRYMAEFEFYFGAASISSKECLQWVDKDGARDPQCLPMGGQSSWGVLDGPYSSSDSAPSGGKPVVLLSAAMDSVSFFHNTVPAANGAASGLVALLAAADALAAAADDLHLTSLANAIGFAAFQGEAWGRAVVALDQVGILSSPHSLFLHASPAAATSSIDALLAVGADIGGDFSMGPSSTQELPPTSLDSFLENNSSVAGFVISGYDHPFADELYRSHWDTADRLDGATIQHAALAAARGVYVLAGGLLSTAMARIAANATLIHSLTDCIANDMHMHT</sequence>
<evidence type="ECO:0000256" key="9">
    <source>
        <dbReference type="ARBA" id="ARBA00023180"/>
    </source>
</evidence>
<comment type="similarity">
    <text evidence="2">Belongs to the nicastrin family.</text>
</comment>
<dbReference type="GO" id="GO:0016485">
    <property type="term" value="P:protein processing"/>
    <property type="evidence" value="ECO:0007669"/>
    <property type="project" value="InterPro"/>
</dbReference>
<name>A0A835YYT6_9STRA</name>
<evidence type="ECO:0000256" key="3">
    <source>
        <dbReference type="ARBA" id="ARBA00015303"/>
    </source>
</evidence>
<evidence type="ECO:0000256" key="7">
    <source>
        <dbReference type="ARBA" id="ARBA00022989"/>
    </source>
</evidence>
<dbReference type="PANTHER" id="PTHR21092:SF0">
    <property type="entry name" value="NICASTRIN"/>
    <property type="match status" value="1"/>
</dbReference>
<dbReference type="AlphaFoldDB" id="A0A835YYT6"/>
<protein>
    <recommendedName>
        <fullName evidence="3">Nicastrin</fullName>
    </recommendedName>
</protein>
<reference evidence="11" key="1">
    <citation type="submission" date="2021-02" db="EMBL/GenBank/DDBJ databases">
        <title>First Annotated Genome of the Yellow-green Alga Tribonema minus.</title>
        <authorList>
            <person name="Mahan K.M."/>
        </authorList>
    </citation>
    <scope>NUCLEOTIDE SEQUENCE</scope>
    <source>
        <strain evidence="11">UTEX B ZZ1240</strain>
    </source>
</reference>
<evidence type="ECO:0000313" key="11">
    <source>
        <dbReference type="EMBL" id="KAG5183238.1"/>
    </source>
</evidence>
<dbReference type="EMBL" id="JAFCMP010000223">
    <property type="protein sequence ID" value="KAG5183238.1"/>
    <property type="molecule type" value="Genomic_DNA"/>
</dbReference>
<dbReference type="InterPro" id="IPR041084">
    <property type="entry name" value="Ncstrn_small"/>
</dbReference>
<dbReference type="OrthoDB" id="10265862at2759"/>
<keyword evidence="6" id="KW-0914">Notch signaling pathway</keyword>
<evidence type="ECO:0000256" key="4">
    <source>
        <dbReference type="ARBA" id="ARBA00022692"/>
    </source>
</evidence>
<dbReference type="Gene3D" id="3.40.630.10">
    <property type="entry name" value="Zn peptidases"/>
    <property type="match status" value="1"/>
</dbReference>
<keyword evidence="8" id="KW-0472">Membrane</keyword>